<dbReference type="AlphaFoldDB" id="A0A5B7BZF9"/>
<accession>A0A5B7BZF9</accession>
<organism evidence="2">
    <name type="scientific">Davidia involucrata</name>
    <name type="common">Dove tree</name>
    <dbReference type="NCBI Taxonomy" id="16924"/>
    <lineage>
        <taxon>Eukaryota</taxon>
        <taxon>Viridiplantae</taxon>
        <taxon>Streptophyta</taxon>
        <taxon>Embryophyta</taxon>
        <taxon>Tracheophyta</taxon>
        <taxon>Spermatophyta</taxon>
        <taxon>Magnoliopsida</taxon>
        <taxon>eudicotyledons</taxon>
        <taxon>Gunneridae</taxon>
        <taxon>Pentapetalae</taxon>
        <taxon>asterids</taxon>
        <taxon>Cornales</taxon>
        <taxon>Nyssaceae</taxon>
        <taxon>Davidia</taxon>
    </lineage>
</organism>
<reference evidence="2" key="1">
    <citation type="submission" date="2019-08" db="EMBL/GenBank/DDBJ databases">
        <title>Reference gene set and small RNA set construction with multiple tissues from Davidia involucrata Baill.</title>
        <authorList>
            <person name="Yang H."/>
            <person name="Zhou C."/>
            <person name="Li G."/>
            <person name="Wang J."/>
            <person name="Gao P."/>
            <person name="Wang M."/>
            <person name="Wang R."/>
            <person name="Zhao Y."/>
        </authorList>
    </citation>
    <scope>NUCLEOTIDE SEQUENCE</scope>
    <source>
        <tissue evidence="2">Mixed with DoveR01_LX</tissue>
    </source>
</reference>
<feature type="region of interest" description="Disordered" evidence="1">
    <location>
        <begin position="1"/>
        <end position="56"/>
    </location>
</feature>
<feature type="compositionally biased region" description="Basic and acidic residues" evidence="1">
    <location>
        <begin position="1"/>
        <end position="21"/>
    </location>
</feature>
<dbReference type="EMBL" id="GHES01043740">
    <property type="protein sequence ID" value="MPA74299.1"/>
    <property type="molecule type" value="Transcribed_RNA"/>
</dbReference>
<dbReference type="PANTHER" id="PTHR34684">
    <property type="entry name" value="OS08G0192200 PROTEIN"/>
    <property type="match status" value="1"/>
</dbReference>
<protein>
    <submittedName>
        <fullName evidence="2">Uncharacterized protein</fullName>
    </submittedName>
</protein>
<evidence type="ECO:0000313" key="2">
    <source>
        <dbReference type="EMBL" id="MPA74299.1"/>
    </source>
</evidence>
<sequence>MWQVRQKELELDDRLKRRQNDKSSSGRSHRDICDSPRSTSKRRAGSETNASAACSSGERVIQDCYSREDEGLRDEEIENFLHSRSCLCVCFCLCTHAISLLYFPNLLQ</sequence>
<gene>
    <name evidence="2" type="ORF">Din_043740</name>
</gene>
<name>A0A5B7BZF9_DAVIN</name>
<dbReference type="PANTHER" id="PTHR34684:SF1">
    <property type="entry name" value="OS08G0192200 PROTEIN"/>
    <property type="match status" value="1"/>
</dbReference>
<proteinExistence type="predicted"/>
<evidence type="ECO:0000256" key="1">
    <source>
        <dbReference type="SAM" id="MobiDB-lite"/>
    </source>
</evidence>